<dbReference type="NCBIfam" id="TIGR00254">
    <property type="entry name" value="GGDEF"/>
    <property type="match status" value="2"/>
</dbReference>
<accession>A0A8J4E0N0</accession>
<keyword evidence="1" id="KW-1133">Transmembrane helix</keyword>
<comment type="caution">
    <text evidence="5">The sequence shown here is derived from an EMBL/GenBank/DDBJ whole genome shotgun (WGS) entry which is preliminary data.</text>
</comment>
<evidence type="ECO:0000313" key="6">
    <source>
        <dbReference type="Proteomes" id="UP000612585"/>
    </source>
</evidence>
<keyword evidence="1" id="KW-0472">Membrane</keyword>
<feature type="transmembrane region" description="Helical" evidence="1">
    <location>
        <begin position="83"/>
        <end position="110"/>
    </location>
</feature>
<gene>
    <name evidence="5" type="ORF">Vau01_054110</name>
</gene>
<dbReference type="NCBIfam" id="TIGR00229">
    <property type="entry name" value="sensory_box"/>
    <property type="match status" value="1"/>
</dbReference>
<keyword evidence="1" id="KW-0812">Transmembrane</keyword>
<feature type="transmembrane region" description="Helical" evidence="1">
    <location>
        <begin position="122"/>
        <end position="144"/>
    </location>
</feature>
<dbReference type="SUPFAM" id="SSF55785">
    <property type="entry name" value="PYP-like sensor domain (PAS domain)"/>
    <property type="match status" value="1"/>
</dbReference>
<dbReference type="SMART" id="SM00267">
    <property type="entry name" value="GGDEF"/>
    <property type="match status" value="1"/>
</dbReference>
<dbReference type="InterPro" id="IPR001610">
    <property type="entry name" value="PAC"/>
</dbReference>
<feature type="transmembrane region" description="Helical" evidence="1">
    <location>
        <begin position="44"/>
        <end position="63"/>
    </location>
</feature>
<dbReference type="PANTHER" id="PTHR44757">
    <property type="entry name" value="DIGUANYLATE CYCLASE DGCP"/>
    <property type="match status" value="1"/>
</dbReference>
<reference evidence="5" key="1">
    <citation type="submission" date="2021-01" db="EMBL/GenBank/DDBJ databases">
        <title>Whole genome shotgun sequence of Virgisporangium aurantiacum NBRC 16421.</title>
        <authorList>
            <person name="Komaki H."/>
            <person name="Tamura T."/>
        </authorList>
    </citation>
    <scope>NUCLEOTIDE SEQUENCE</scope>
    <source>
        <strain evidence="5">NBRC 16421</strain>
    </source>
</reference>
<feature type="domain" description="PAC" evidence="3">
    <location>
        <begin position="261"/>
        <end position="312"/>
    </location>
</feature>
<dbReference type="PROSITE" id="PS50112">
    <property type="entry name" value="PAS"/>
    <property type="match status" value="1"/>
</dbReference>
<organism evidence="5 6">
    <name type="scientific">Virgisporangium aurantiacum</name>
    <dbReference type="NCBI Taxonomy" id="175570"/>
    <lineage>
        <taxon>Bacteria</taxon>
        <taxon>Bacillati</taxon>
        <taxon>Actinomycetota</taxon>
        <taxon>Actinomycetes</taxon>
        <taxon>Micromonosporales</taxon>
        <taxon>Micromonosporaceae</taxon>
        <taxon>Virgisporangium</taxon>
    </lineage>
</organism>
<dbReference type="Gene3D" id="3.30.70.270">
    <property type="match status" value="1"/>
</dbReference>
<feature type="transmembrane region" description="Helical" evidence="1">
    <location>
        <begin position="150"/>
        <end position="174"/>
    </location>
</feature>
<dbReference type="SMART" id="SM00086">
    <property type="entry name" value="PAC"/>
    <property type="match status" value="1"/>
</dbReference>
<evidence type="ECO:0000259" key="4">
    <source>
        <dbReference type="PROSITE" id="PS50887"/>
    </source>
</evidence>
<dbReference type="EMBL" id="BOPG01000033">
    <property type="protein sequence ID" value="GIJ57895.1"/>
    <property type="molecule type" value="Genomic_DNA"/>
</dbReference>
<evidence type="ECO:0000256" key="1">
    <source>
        <dbReference type="SAM" id="Phobius"/>
    </source>
</evidence>
<dbReference type="PROSITE" id="PS50113">
    <property type="entry name" value="PAC"/>
    <property type="match status" value="1"/>
</dbReference>
<evidence type="ECO:0000259" key="2">
    <source>
        <dbReference type="PROSITE" id="PS50112"/>
    </source>
</evidence>
<name>A0A8J4E0N0_9ACTN</name>
<dbReference type="InterPro" id="IPR035965">
    <property type="entry name" value="PAS-like_dom_sf"/>
</dbReference>
<dbReference type="InterPro" id="IPR000160">
    <property type="entry name" value="GGDEF_dom"/>
</dbReference>
<dbReference type="InterPro" id="IPR029787">
    <property type="entry name" value="Nucleotide_cyclase"/>
</dbReference>
<dbReference type="Pfam" id="PF08447">
    <property type="entry name" value="PAS_3"/>
    <property type="match status" value="1"/>
</dbReference>
<dbReference type="CDD" id="cd01949">
    <property type="entry name" value="GGDEF"/>
    <property type="match status" value="1"/>
</dbReference>
<evidence type="ECO:0008006" key="7">
    <source>
        <dbReference type="Google" id="ProtNLM"/>
    </source>
</evidence>
<dbReference type="InterPro" id="IPR000700">
    <property type="entry name" value="PAS-assoc_C"/>
</dbReference>
<evidence type="ECO:0000259" key="3">
    <source>
        <dbReference type="PROSITE" id="PS50113"/>
    </source>
</evidence>
<dbReference type="PANTHER" id="PTHR44757:SF2">
    <property type="entry name" value="BIOFILM ARCHITECTURE MAINTENANCE PROTEIN MBAA"/>
    <property type="match status" value="1"/>
</dbReference>
<dbReference type="RefSeq" id="WP_203997776.1">
    <property type="nucleotide sequence ID" value="NZ_BOPG01000033.1"/>
</dbReference>
<proteinExistence type="predicted"/>
<dbReference type="InterPro" id="IPR052155">
    <property type="entry name" value="Biofilm_reg_signaling"/>
</dbReference>
<dbReference type="Pfam" id="PF00990">
    <property type="entry name" value="GGDEF"/>
    <property type="match status" value="2"/>
</dbReference>
<sequence length="499" mass="52609">MAGSRGGLPPRLATAGRLLGPSLEGLSFLGAGFLLHALGRAGPVFWLAVPFIVLAAVLEQPAVQLRLAGGDLARRPVLRLALMLATVTATFYLIGWGPLLSFAFVGVTVLQMRVSAARVWRPALAGTVLSLAAGQAAVAAGWVHSYLDPGLAQVAGAFGAFVSVALIRIIGVLAEQREAAEREVRVSGERFRALVQDACDVIALIDTHGTVKYVSPGVRNLIGVEPDDLLGGRFREWILPADLPVAQANLAAALADPGGQHRVEVRVRHADGQQRWVESTVRNLIDNPAVDGLVANLRDITERRAAVDRLNFDANHDALTGLANRAAFLRELHEVFAAGPTAVLFVDLDGLKGINDTLGHGAGDAAIIAAAGMLQRSVLGSDVCGRPGGVAAVRGRPGGDAAVCGRLGGDEFGIILPGVDTIDRAVAVADRILMEMDRPVGYDDHHTLRVRASIGIAVTDDRCPDATSLLSRADAAMYRAKRRGAHSYEVHLTNAPAWR</sequence>
<dbReference type="CDD" id="cd00130">
    <property type="entry name" value="PAS"/>
    <property type="match status" value="1"/>
</dbReference>
<dbReference type="Proteomes" id="UP000612585">
    <property type="component" value="Unassembled WGS sequence"/>
</dbReference>
<dbReference type="SMART" id="SM00091">
    <property type="entry name" value="PAS"/>
    <property type="match status" value="1"/>
</dbReference>
<evidence type="ECO:0000313" key="5">
    <source>
        <dbReference type="EMBL" id="GIJ57895.1"/>
    </source>
</evidence>
<dbReference type="PROSITE" id="PS50887">
    <property type="entry name" value="GGDEF"/>
    <property type="match status" value="1"/>
</dbReference>
<dbReference type="InterPro" id="IPR013655">
    <property type="entry name" value="PAS_fold_3"/>
</dbReference>
<dbReference type="InterPro" id="IPR000014">
    <property type="entry name" value="PAS"/>
</dbReference>
<feature type="domain" description="GGDEF" evidence="4">
    <location>
        <begin position="339"/>
        <end position="493"/>
    </location>
</feature>
<protein>
    <recommendedName>
        <fullName evidence="7">PAS domain S-box-containing protein/diguanylate cyclase (GGDEF) domain-containing protein</fullName>
    </recommendedName>
</protein>
<dbReference type="AlphaFoldDB" id="A0A8J4E0N0"/>
<feature type="domain" description="PAS" evidence="2">
    <location>
        <begin position="187"/>
        <end position="257"/>
    </location>
</feature>
<dbReference type="InterPro" id="IPR043128">
    <property type="entry name" value="Rev_trsase/Diguanyl_cyclase"/>
</dbReference>
<feature type="transmembrane region" description="Helical" evidence="1">
    <location>
        <begin position="18"/>
        <end position="37"/>
    </location>
</feature>
<keyword evidence="6" id="KW-1185">Reference proteome</keyword>
<dbReference type="SUPFAM" id="SSF55073">
    <property type="entry name" value="Nucleotide cyclase"/>
    <property type="match status" value="2"/>
</dbReference>
<dbReference type="Gene3D" id="3.30.450.20">
    <property type="entry name" value="PAS domain"/>
    <property type="match status" value="1"/>
</dbReference>